<dbReference type="OrthoDB" id="9816070at2"/>
<proteinExistence type="predicted"/>
<dbReference type="InterPro" id="IPR011008">
    <property type="entry name" value="Dimeric_a/b-barrel"/>
</dbReference>
<dbReference type="Gene3D" id="3.30.70.100">
    <property type="match status" value="1"/>
</dbReference>
<reference evidence="3 4" key="1">
    <citation type="journal article" date="2013" name="Antonie Van Leeuwenhoek">
        <title>Paracoccus zhejiangensis sp. nov., isolated from activated sludge in wastewater-treatment system.</title>
        <authorList>
            <person name="Wu Z.G."/>
            <person name="Zhang D.F."/>
            <person name="Liu Y.L."/>
            <person name="Wang F."/>
            <person name="Jiang X."/>
            <person name="Li C."/>
            <person name="Li S.P."/>
            <person name="Hong Q."/>
            <person name="Li W.J."/>
        </authorList>
    </citation>
    <scope>NUCLEOTIDE SEQUENCE [LARGE SCALE GENOMIC DNA]</scope>
    <source>
        <strain evidence="3 4">J6</strain>
    </source>
</reference>
<gene>
    <name evidence="3" type="ORF">CX676_13410</name>
</gene>
<evidence type="ECO:0000313" key="4">
    <source>
        <dbReference type="Proteomes" id="UP000234530"/>
    </source>
</evidence>
<dbReference type="KEGG" id="pzh:CX676_13410"/>
<dbReference type="PANTHER" id="PTHR33178:SF10">
    <property type="entry name" value="STRESS-RESPONSE A_B BARREL DOMAIN-CONTAINING PROTEIN"/>
    <property type="match status" value="1"/>
</dbReference>
<protein>
    <submittedName>
        <fullName evidence="3">Stress responsive protein</fullName>
    </submittedName>
</protein>
<accession>A0A2H5F0G0</accession>
<dbReference type="Proteomes" id="UP000234530">
    <property type="component" value="Chromosome"/>
</dbReference>
<dbReference type="EMBL" id="CP025430">
    <property type="protein sequence ID" value="AUH65045.1"/>
    <property type="molecule type" value="Genomic_DNA"/>
</dbReference>
<dbReference type="InterPro" id="IPR044662">
    <property type="entry name" value="HS1/DABB1-like"/>
</dbReference>
<dbReference type="PANTHER" id="PTHR33178">
    <property type="match status" value="1"/>
</dbReference>
<dbReference type="SUPFAM" id="SSF54909">
    <property type="entry name" value="Dimeric alpha+beta barrel"/>
    <property type="match status" value="1"/>
</dbReference>
<feature type="domain" description="Stress-response A/B barrel" evidence="2">
    <location>
        <begin position="2"/>
        <end position="100"/>
    </location>
</feature>
<dbReference type="RefSeq" id="WP_101753072.1">
    <property type="nucleotide sequence ID" value="NZ_CP025430.1"/>
</dbReference>
<organism evidence="3 4">
    <name type="scientific">Paracoccus zhejiangensis</name>
    <dbReference type="NCBI Taxonomy" id="1077935"/>
    <lineage>
        <taxon>Bacteria</taxon>
        <taxon>Pseudomonadati</taxon>
        <taxon>Pseudomonadota</taxon>
        <taxon>Alphaproteobacteria</taxon>
        <taxon>Rhodobacterales</taxon>
        <taxon>Paracoccaceae</taxon>
        <taxon>Paracoccus</taxon>
    </lineage>
</organism>
<comment type="subunit">
    <text evidence="1">Homodimer.</text>
</comment>
<dbReference type="Pfam" id="PF07876">
    <property type="entry name" value="Dabb"/>
    <property type="match status" value="1"/>
</dbReference>
<evidence type="ECO:0000259" key="2">
    <source>
        <dbReference type="PROSITE" id="PS51502"/>
    </source>
</evidence>
<dbReference type="SMART" id="SM00886">
    <property type="entry name" value="Dabb"/>
    <property type="match status" value="1"/>
</dbReference>
<sequence length="110" mass="12043">MIRHIVLVRYRPETTEAQIAQIHADLEGIRALLPGMGPFRAGRSESPEMLERGYMHGFTVDFESWETLAAYQEHAEHRRVGDAIVAAADGGVDGILVFDLPVDGPVEGAS</sequence>
<evidence type="ECO:0000313" key="3">
    <source>
        <dbReference type="EMBL" id="AUH65045.1"/>
    </source>
</evidence>
<dbReference type="InterPro" id="IPR013097">
    <property type="entry name" value="Dabb"/>
</dbReference>
<evidence type="ECO:0000256" key="1">
    <source>
        <dbReference type="ARBA" id="ARBA00011738"/>
    </source>
</evidence>
<dbReference type="PROSITE" id="PS51502">
    <property type="entry name" value="S_R_A_B_BARREL"/>
    <property type="match status" value="1"/>
</dbReference>
<dbReference type="AlphaFoldDB" id="A0A2H5F0G0"/>
<keyword evidence="4" id="KW-1185">Reference proteome</keyword>
<name>A0A2H5F0G0_9RHOB</name>